<protein>
    <submittedName>
        <fullName evidence="1">Uncharacterized protein</fullName>
    </submittedName>
</protein>
<sequence>WLNIRFMYWHLQCGDPHWWNVKIRYNKFHKDLPEGIFAWYR</sequence>
<feature type="non-terminal residue" evidence="1">
    <location>
        <position position="1"/>
    </location>
</feature>
<name>X0WHX4_9ZZZZ</name>
<proteinExistence type="predicted"/>
<organism evidence="1">
    <name type="scientific">marine sediment metagenome</name>
    <dbReference type="NCBI Taxonomy" id="412755"/>
    <lineage>
        <taxon>unclassified sequences</taxon>
        <taxon>metagenomes</taxon>
        <taxon>ecological metagenomes</taxon>
    </lineage>
</organism>
<dbReference type="EMBL" id="BARS01042596">
    <property type="protein sequence ID" value="GAG30554.1"/>
    <property type="molecule type" value="Genomic_DNA"/>
</dbReference>
<dbReference type="AlphaFoldDB" id="X0WHX4"/>
<evidence type="ECO:0000313" key="1">
    <source>
        <dbReference type="EMBL" id="GAG30554.1"/>
    </source>
</evidence>
<accession>X0WHX4</accession>
<comment type="caution">
    <text evidence="1">The sequence shown here is derived from an EMBL/GenBank/DDBJ whole genome shotgun (WGS) entry which is preliminary data.</text>
</comment>
<gene>
    <name evidence="1" type="ORF">S01H1_64618</name>
</gene>
<reference evidence="1" key="1">
    <citation type="journal article" date="2014" name="Front. Microbiol.">
        <title>High frequency of phylogenetically diverse reductive dehalogenase-homologous genes in deep subseafloor sedimentary metagenomes.</title>
        <authorList>
            <person name="Kawai M."/>
            <person name="Futagami T."/>
            <person name="Toyoda A."/>
            <person name="Takaki Y."/>
            <person name="Nishi S."/>
            <person name="Hori S."/>
            <person name="Arai W."/>
            <person name="Tsubouchi T."/>
            <person name="Morono Y."/>
            <person name="Uchiyama I."/>
            <person name="Ito T."/>
            <person name="Fujiyama A."/>
            <person name="Inagaki F."/>
            <person name="Takami H."/>
        </authorList>
    </citation>
    <scope>NUCLEOTIDE SEQUENCE</scope>
    <source>
        <strain evidence="1">Expedition CK06-06</strain>
    </source>
</reference>